<name>A0A521FA26_9ACTN</name>
<dbReference type="Proteomes" id="UP000317484">
    <property type="component" value="Unassembled WGS sequence"/>
</dbReference>
<organism evidence="2 3">
    <name type="scientific">Geodermatophilus aquaeductus</name>
    <dbReference type="NCBI Taxonomy" id="1564161"/>
    <lineage>
        <taxon>Bacteria</taxon>
        <taxon>Bacillati</taxon>
        <taxon>Actinomycetota</taxon>
        <taxon>Actinomycetes</taxon>
        <taxon>Geodermatophilales</taxon>
        <taxon>Geodermatophilaceae</taxon>
        <taxon>Geodermatophilus</taxon>
    </lineage>
</organism>
<protein>
    <submittedName>
        <fullName evidence="2">Uncharacterized protein</fullName>
    </submittedName>
</protein>
<reference evidence="2 3" key="1">
    <citation type="submission" date="2017-05" db="EMBL/GenBank/DDBJ databases">
        <authorList>
            <person name="Varghese N."/>
            <person name="Submissions S."/>
        </authorList>
    </citation>
    <scope>NUCLEOTIDE SEQUENCE [LARGE SCALE GENOMIC DNA]</scope>
    <source>
        <strain evidence="2 3">DSM 46834</strain>
    </source>
</reference>
<sequence>MLPAGALIRTGTDRPIPGAERHGDPSPSAG</sequence>
<evidence type="ECO:0000313" key="2">
    <source>
        <dbReference type="EMBL" id="SMO93023.1"/>
    </source>
</evidence>
<evidence type="ECO:0000256" key="1">
    <source>
        <dbReference type="SAM" id="MobiDB-lite"/>
    </source>
</evidence>
<dbReference type="AlphaFoldDB" id="A0A521FA26"/>
<proteinExistence type="predicted"/>
<feature type="region of interest" description="Disordered" evidence="1">
    <location>
        <begin position="1"/>
        <end position="30"/>
    </location>
</feature>
<gene>
    <name evidence="2" type="ORF">SAMN06273567_107271</name>
</gene>
<accession>A0A521FA26</accession>
<evidence type="ECO:0000313" key="3">
    <source>
        <dbReference type="Proteomes" id="UP000317484"/>
    </source>
</evidence>
<keyword evidence="3" id="KW-1185">Reference proteome</keyword>
<dbReference type="EMBL" id="FXTJ01000007">
    <property type="protein sequence ID" value="SMO93023.1"/>
    <property type="molecule type" value="Genomic_DNA"/>
</dbReference>